<feature type="region of interest" description="Disordered" evidence="1">
    <location>
        <begin position="727"/>
        <end position="789"/>
    </location>
</feature>
<proteinExistence type="predicted"/>
<dbReference type="OrthoDB" id="10647752at2759"/>
<dbReference type="GeneID" id="70188298"/>
<organism evidence="2 3">
    <name type="scientific">Microdochium trichocladiopsis</name>
    <dbReference type="NCBI Taxonomy" id="1682393"/>
    <lineage>
        <taxon>Eukaryota</taxon>
        <taxon>Fungi</taxon>
        <taxon>Dikarya</taxon>
        <taxon>Ascomycota</taxon>
        <taxon>Pezizomycotina</taxon>
        <taxon>Sordariomycetes</taxon>
        <taxon>Xylariomycetidae</taxon>
        <taxon>Xylariales</taxon>
        <taxon>Microdochiaceae</taxon>
        <taxon>Microdochium</taxon>
    </lineage>
</organism>
<feature type="compositionally biased region" description="Polar residues" evidence="1">
    <location>
        <begin position="24"/>
        <end position="33"/>
    </location>
</feature>
<feature type="compositionally biased region" description="Acidic residues" evidence="1">
    <location>
        <begin position="753"/>
        <end position="778"/>
    </location>
</feature>
<feature type="compositionally biased region" description="Low complexity" evidence="1">
    <location>
        <begin position="388"/>
        <end position="399"/>
    </location>
</feature>
<feature type="compositionally biased region" description="Pro residues" evidence="1">
    <location>
        <begin position="1"/>
        <end position="15"/>
    </location>
</feature>
<dbReference type="RefSeq" id="XP_046013081.1">
    <property type="nucleotide sequence ID" value="XM_046158752.1"/>
</dbReference>
<feature type="compositionally biased region" description="Acidic residues" evidence="1">
    <location>
        <begin position="463"/>
        <end position="473"/>
    </location>
</feature>
<feature type="region of interest" description="Disordered" evidence="1">
    <location>
        <begin position="338"/>
        <end position="493"/>
    </location>
</feature>
<feature type="region of interest" description="Disordered" evidence="1">
    <location>
        <begin position="1"/>
        <end position="34"/>
    </location>
</feature>
<evidence type="ECO:0000256" key="1">
    <source>
        <dbReference type="SAM" id="MobiDB-lite"/>
    </source>
</evidence>
<name>A0A9P8Y9H1_9PEZI</name>
<dbReference type="AlphaFoldDB" id="A0A9P8Y9H1"/>
<dbReference type="Proteomes" id="UP000756346">
    <property type="component" value="Unassembled WGS sequence"/>
</dbReference>
<feature type="compositionally biased region" description="Low complexity" evidence="1">
    <location>
        <begin position="498"/>
        <end position="508"/>
    </location>
</feature>
<protein>
    <submittedName>
        <fullName evidence="2">Uncharacterized protein</fullName>
    </submittedName>
</protein>
<comment type="caution">
    <text evidence="2">The sequence shown here is derived from an EMBL/GenBank/DDBJ whole genome shotgun (WGS) entry which is preliminary data.</text>
</comment>
<accession>A0A9P8Y9H1</accession>
<feature type="region of interest" description="Disordered" evidence="1">
    <location>
        <begin position="498"/>
        <end position="517"/>
    </location>
</feature>
<keyword evidence="3" id="KW-1185">Reference proteome</keyword>
<gene>
    <name evidence="2" type="ORF">B0I36DRAFT_363092</name>
</gene>
<dbReference type="EMBL" id="JAGTJQ010000005">
    <property type="protein sequence ID" value="KAH7031401.1"/>
    <property type="molecule type" value="Genomic_DNA"/>
</dbReference>
<sequence length="805" mass="85971">MSFQPPNEPPQPPPFSTLCGAANTPANTSSGSHMVTGARPFTSVSYGKLQDTGFPIPAQDTLFLPQMRSYNPDLLWEYLLSGGLHRENRRTQWQLVVWKRECRPGLDLRRTCDRCAVYGLQCTRSPALYATAAARRAAAAVGADGTSLGSVTWPGPGTASGIAAGETAGVGGRELSRTGRDDGPRTIIMRNSAVPVMQGFEMVRGGGGQNGGGGPIICCDQCFQAGGYPASRCSAWVRNTSPQAGRVGILNDELAARGVLGNQSSRHDGRTTLKGMPRYSPRCLACLVEDVAEGYGDEHRRKDGRNLCLTLENDAKCRRCREQGRDCVWGRELIDLNARDEPGSWRPGSDQGPGGGGDDGPGGGSGSGGGGDGRGRGGDDEDNDDTSGHGQAGSSSQQPQPQPQPHPAQDAAEATDDGRASQAHNEQVTQDGPRDTPELVIYVAWPPANTDSAPQASAMPTAETDDEDEDDENEPRATHQQVRPSTLRPPLSTHTTLLAPDLTATPSASGPPTPASKTKCRTCENKIIAGYKGKRSAKSCETDEANGRGCRQCVNYGLVCVYQGFVMPRNREARNHIGFTPCDACRHAAVTQLAAATMRIGTLAAADRAALLCDRKQPCDRCTSLGIQCGRSPSENRRVIGLIGRDTPSADLEGFYLTSGKQPGTFGRLHPEYGTGRGRRNWVMPDDYHFQYLAKLGIPQPASADEIVEVPGRRGPVPLWLQKLRHDRGQDGAGGSAAAGPSSIDATHTASGDDADDEMGGVEDDDDDDDEEAVEESQESFFADAYYSMPEHTYEAPDRQNWYGL</sequence>
<reference evidence="2" key="1">
    <citation type="journal article" date="2021" name="Nat. Commun.">
        <title>Genetic determinants of endophytism in the Arabidopsis root mycobiome.</title>
        <authorList>
            <person name="Mesny F."/>
            <person name="Miyauchi S."/>
            <person name="Thiergart T."/>
            <person name="Pickel B."/>
            <person name="Atanasova L."/>
            <person name="Karlsson M."/>
            <person name="Huettel B."/>
            <person name="Barry K.W."/>
            <person name="Haridas S."/>
            <person name="Chen C."/>
            <person name="Bauer D."/>
            <person name="Andreopoulos W."/>
            <person name="Pangilinan J."/>
            <person name="LaButti K."/>
            <person name="Riley R."/>
            <person name="Lipzen A."/>
            <person name="Clum A."/>
            <person name="Drula E."/>
            <person name="Henrissat B."/>
            <person name="Kohler A."/>
            <person name="Grigoriev I.V."/>
            <person name="Martin F.M."/>
            <person name="Hacquard S."/>
        </authorList>
    </citation>
    <scope>NUCLEOTIDE SEQUENCE</scope>
    <source>
        <strain evidence="2">MPI-CAGE-CH-0230</strain>
    </source>
</reference>
<evidence type="ECO:0000313" key="2">
    <source>
        <dbReference type="EMBL" id="KAH7031401.1"/>
    </source>
</evidence>
<evidence type="ECO:0000313" key="3">
    <source>
        <dbReference type="Proteomes" id="UP000756346"/>
    </source>
</evidence>
<feature type="compositionally biased region" description="Gly residues" evidence="1">
    <location>
        <begin position="351"/>
        <end position="372"/>
    </location>
</feature>